<evidence type="ECO:0000256" key="6">
    <source>
        <dbReference type="SAM" id="Phobius"/>
    </source>
</evidence>
<feature type="transmembrane region" description="Helical" evidence="6">
    <location>
        <begin position="119"/>
        <end position="152"/>
    </location>
</feature>
<feature type="transmembrane region" description="Helical" evidence="6">
    <location>
        <begin position="193"/>
        <end position="214"/>
    </location>
</feature>
<evidence type="ECO:0000313" key="9">
    <source>
        <dbReference type="Proteomes" id="UP000219439"/>
    </source>
</evidence>
<evidence type="ECO:0000256" key="1">
    <source>
        <dbReference type="ARBA" id="ARBA00004141"/>
    </source>
</evidence>
<dbReference type="OrthoDB" id="9815809at2"/>
<dbReference type="RefSeq" id="WP_141401211.1">
    <property type="nucleotide sequence ID" value="NZ_OBEL01000001.1"/>
</dbReference>
<keyword evidence="4 6" id="KW-1133">Transmembrane helix</keyword>
<comment type="similarity">
    <text evidence="2">Belongs to the drug/metabolite transporter (DMT) superfamily. 10 TMS drug/metabolite exporter (DME) (TC 2.A.7.3) family.</text>
</comment>
<evidence type="ECO:0000313" key="8">
    <source>
        <dbReference type="EMBL" id="SNZ08943.1"/>
    </source>
</evidence>
<feature type="transmembrane region" description="Helical" evidence="6">
    <location>
        <begin position="85"/>
        <end position="107"/>
    </location>
</feature>
<dbReference type="InterPro" id="IPR000620">
    <property type="entry name" value="EamA_dom"/>
</dbReference>
<organism evidence="8 9">
    <name type="scientific">Cohaesibacter gelatinilyticus</name>
    <dbReference type="NCBI Taxonomy" id="372072"/>
    <lineage>
        <taxon>Bacteria</taxon>
        <taxon>Pseudomonadati</taxon>
        <taxon>Pseudomonadota</taxon>
        <taxon>Alphaproteobacteria</taxon>
        <taxon>Hyphomicrobiales</taxon>
        <taxon>Cohaesibacteraceae</taxon>
    </lineage>
</organism>
<keyword evidence="3 6" id="KW-0812">Transmembrane</keyword>
<dbReference type="AlphaFoldDB" id="A0A285NJ44"/>
<comment type="subcellular location">
    <subcellularLocation>
        <location evidence="1">Membrane</location>
        <topology evidence="1">Multi-pass membrane protein</topology>
    </subcellularLocation>
</comment>
<dbReference type="GO" id="GO:0016020">
    <property type="term" value="C:membrane"/>
    <property type="evidence" value="ECO:0007669"/>
    <property type="project" value="UniProtKB-SubCell"/>
</dbReference>
<feature type="transmembrane region" description="Helical" evidence="6">
    <location>
        <begin position="164"/>
        <end position="181"/>
    </location>
</feature>
<keyword evidence="9" id="KW-1185">Reference proteome</keyword>
<accession>A0A285NJ44</accession>
<dbReference type="Proteomes" id="UP000219439">
    <property type="component" value="Unassembled WGS sequence"/>
</dbReference>
<dbReference type="InterPro" id="IPR037185">
    <property type="entry name" value="EmrE-like"/>
</dbReference>
<evidence type="ECO:0000256" key="5">
    <source>
        <dbReference type="ARBA" id="ARBA00023136"/>
    </source>
</evidence>
<evidence type="ECO:0000256" key="2">
    <source>
        <dbReference type="ARBA" id="ARBA00009853"/>
    </source>
</evidence>
<feature type="transmembrane region" description="Helical" evidence="6">
    <location>
        <begin position="55"/>
        <end position="73"/>
    </location>
</feature>
<protein>
    <submittedName>
        <fullName evidence="8">Permease of the drug/metabolite transporter (DMT) superfamily</fullName>
    </submittedName>
</protein>
<feature type="domain" description="EamA" evidence="7">
    <location>
        <begin position="22"/>
        <end position="151"/>
    </location>
</feature>
<evidence type="ECO:0000256" key="3">
    <source>
        <dbReference type="ARBA" id="ARBA00022692"/>
    </source>
</evidence>
<keyword evidence="5 6" id="KW-0472">Membrane</keyword>
<gene>
    <name evidence="8" type="ORF">SAMN06265368_1879</name>
</gene>
<evidence type="ECO:0000256" key="4">
    <source>
        <dbReference type="ARBA" id="ARBA00022989"/>
    </source>
</evidence>
<dbReference type="PANTHER" id="PTHR22911">
    <property type="entry name" value="ACYL-MALONYL CONDENSING ENZYME-RELATED"/>
    <property type="match status" value="1"/>
</dbReference>
<dbReference type="Pfam" id="PF00892">
    <property type="entry name" value="EamA"/>
    <property type="match status" value="2"/>
</dbReference>
<evidence type="ECO:0000259" key="7">
    <source>
        <dbReference type="Pfam" id="PF00892"/>
    </source>
</evidence>
<dbReference type="SUPFAM" id="SSF103481">
    <property type="entry name" value="Multidrug resistance efflux transporter EmrE"/>
    <property type="match status" value="2"/>
</dbReference>
<feature type="transmembrane region" description="Helical" evidence="6">
    <location>
        <begin position="251"/>
        <end position="269"/>
    </location>
</feature>
<feature type="transmembrane region" description="Helical" evidence="6">
    <location>
        <begin position="275"/>
        <end position="292"/>
    </location>
</feature>
<feature type="transmembrane region" description="Helical" evidence="6">
    <location>
        <begin position="23"/>
        <end position="43"/>
    </location>
</feature>
<dbReference type="EMBL" id="OBEL01000001">
    <property type="protein sequence ID" value="SNZ08943.1"/>
    <property type="molecule type" value="Genomic_DNA"/>
</dbReference>
<sequence>MIRHALQAFDQKISALPDDTQGALFLLLATLCFGIATALIKLIGQRLHVTQIIGIRQFVIILALTPALFALRHQSWRLNRPKLQILRSSLALIGILAGFTSVIYLPLAMATTIGFTRSFFVVLFAILILGETIGLRRSLAMVTGFAGVLIVANPGENFSISQEVLLGILAAAAVAMNVILIRIQSRNEIPALMVTYQALLVGLALIIPMIYFWIPPTMEELAMIGIIGLMSVIAQWAMVRGFKAGEAAAMAPLDYMRLVYAILWGWVLFGEWPELNVWLGAGLIFASTLYIIHRDAKLNKQKLQDNKKSASISEG</sequence>
<feature type="transmembrane region" description="Helical" evidence="6">
    <location>
        <begin position="220"/>
        <end position="239"/>
    </location>
</feature>
<dbReference type="PANTHER" id="PTHR22911:SF6">
    <property type="entry name" value="SOLUTE CARRIER FAMILY 35 MEMBER G1"/>
    <property type="match status" value="1"/>
</dbReference>
<name>A0A285NJ44_9HYPH</name>
<feature type="domain" description="EamA" evidence="7">
    <location>
        <begin position="164"/>
        <end position="291"/>
    </location>
</feature>
<reference evidence="8 9" key="1">
    <citation type="submission" date="2017-09" db="EMBL/GenBank/DDBJ databases">
        <authorList>
            <person name="Ehlers B."/>
            <person name="Leendertz F.H."/>
        </authorList>
    </citation>
    <scope>NUCLEOTIDE SEQUENCE [LARGE SCALE GENOMIC DNA]</scope>
    <source>
        <strain evidence="8 9">DSM 18289</strain>
    </source>
</reference>
<proteinExistence type="inferred from homology"/>